<evidence type="ECO:0000313" key="1">
    <source>
        <dbReference type="EMBL" id="KAF9521667.1"/>
    </source>
</evidence>
<accession>A0A9P6E370</accession>
<keyword evidence="2" id="KW-1185">Reference proteome</keyword>
<protein>
    <submittedName>
        <fullName evidence="1">Uncharacterized protein</fullName>
    </submittedName>
</protein>
<gene>
    <name evidence="1" type="ORF">CPB83DRAFT_865356</name>
</gene>
<dbReference type="OrthoDB" id="3071370at2759"/>
<evidence type="ECO:0000313" key="2">
    <source>
        <dbReference type="Proteomes" id="UP000807306"/>
    </source>
</evidence>
<comment type="caution">
    <text evidence="1">The sequence shown here is derived from an EMBL/GenBank/DDBJ whole genome shotgun (WGS) entry which is preliminary data.</text>
</comment>
<reference evidence="1" key="1">
    <citation type="submission" date="2020-11" db="EMBL/GenBank/DDBJ databases">
        <authorList>
            <consortium name="DOE Joint Genome Institute"/>
            <person name="Ahrendt S."/>
            <person name="Riley R."/>
            <person name="Andreopoulos W."/>
            <person name="Labutti K."/>
            <person name="Pangilinan J."/>
            <person name="Ruiz-Duenas F.J."/>
            <person name="Barrasa J.M."/>
            <person name="Sanchez-Garcia M."/>
            <person name="Camarero S."/>
            <person name="Miyauchi S."/>
            <person name="Serrano A."/>
            <person name="Linde D."/>
            <person name="Babiker R."/>
            <person name="Drula E."/>
            <person name="Ayuso-Fernandez I."/>
            <person name="Pacheco R."/>
            <person name="Padilla G."/>
            <person name="Ferreira P."/>
            <person name="Barriuso J."/>
            <person name="Kellner H."/>
            <person name="Castanera R."/>
            <person name="Alfaro M."/>
            <person name="Ramirez L."/>
            <person name="Pisabarro A.G."/>
            <person name="Kuo A."/>
            <person name="Tritt A."/>
            <person name="Lipzen A."/>
            <person name="He G."/>
            <person name="Yan M."/>
            <person name="Ng V."/>
            <person name="Cullen D."/>
            <person name="Martin F."/>
            <person name="Rosso M.-N."/>
            <person name="Henrissat B."/>
            <person name="Hibbett D."/>
            <person name="Martinez A.T."/>
            <person name="Grigoriev I.V."/>
        </authorList>
    </citation>
    <scope>NUCLEOTIDE SEQUENCE</scope>
    <source>
        <strain evidence="1">CBS 506.95</strain>
    </source>
</reference>
<dbReference type="Proteomes" id="UP000807306">
    <property type="component" value="Unassembled WGS sequence"/>
</dbReference>
<proteinExistence type="predicted"/>
<dbReference type="AlphaFoldDB" id="A0A9P6E370"/>
<organism evidence="1 2">
    <name type="scientific">Crepidotus variabilis</name>
    <dbReference type="NCBI Taxonomy" id="179855"/>
    <lineage>
        <taxon>Eukaryota</taxon>
        <taxon>Fungi</taxon>
        <taxon>Dikarya</taxon>
        <taxon>Basidiomycota</taxon>
        <taxon>Agaricomycotina</taxon>
        <taxon>Agaricomycetes</taxon>
        <taxon>Agaricomycetidae</taxon>
        <taxon>Agaricales</taxon>
        <taxon>Agaricineae</taxon>
        <taxon>Crepidotaceae</taxon>
        <taxon>Crepidotus</taxon>
    </lineage>
</organism>
<sequence>MSVNRAAAFPQELLELIVDYISLDSEDGHYALCSCLLVSRILFWRSRIRLFSHVVLRTYNPPRSEGLRRLLESKGVIRDYPDLIHCIKSFKIVSISFQTETAGDDNDVSAILSMLASTKSVQALHLESVHHIGTSVCMADWKARHAIHDICLSPSVEDLELTNITSVPFDMCDLWNITKLSVNPNTEFIRMNSPFYHLNLNNHSTSLRRPTLRSFTYTFNSEKLLPDEWLYNPSPFSGLRDLSVGLGHRRPYPQVTSQLNKMLDISSTTLQTLIIRIDDPEYRIFTNDSLSLRNLTTLRQLQFNITGYFGLVEGRILRVLGGIQDVREALKSFEDAPTTLDRIVVLYDIRVETGVDVGFKSDSDWQELGDLLLSKRFDSVKRVEIVVLAKFRQLDIGTVESPPFLENFPAVWQSKYPRVVFTVHKISEDNRELYNRIISS</sequence>
<name>A0A9P6E370_9AGAR</name>
<dbReference type="EMBL" id="MU158005">
    <property type="protein sequence ID" value="KAF9521667.1"/>
    <property type="molecule type" value="Genomic_DNA"/>
</dbReference>